<dbReference type="PANTHER" id="PTHR10454:SF131">
    <property type="entry name" value="CASPASE-14"/>
    <property type="match status" value="1"/>
</dbReference>
<feature type="domain" description="Caspase family p10" evidence="1">
    <location>
        <begin position="117"/>
        <end position="148"/>
    </location>
</feature>
<reference evidence="2 3" key="1">
    <citation type="journal article" date="2008" name="Nature">
        <title>Genome analysis of the platypus reveals unique signatures of evolution.</title>
        <authorList>
            <person name="Warren W.C."/>
            <person name="Hillier L.W."/>
            <person name="Marshall Graves J.A."/>
            <person name="Birney E."/>
            <person name="Ponting C.P."/>
            <person name="Grutzner F."/>
            <person name="Belov K."/>
            <person name="Miller W."/>
            <person name="Clarke L."/>
            <person name="Chinwalla A.T."/>
            <person name="Yang S.P."/>
            <person name="Heger A."/>
            <person name="Locke D.P."/>
            <person name="Miethke P."/>
            <person name="Waters P.D."/>
            <person name="Veyrunes F."/>
            <person name="Fulton L."/>
            <person name="Fulton B."/>
            <person name="Graves T."/>
            <person name="Wallis J."/>
            <person name="Puente X.S."/>
            <person name="Lopez-Otin C."/>
            <person name="Ordonez G.R."/>
            <person name="Eichler E.E."/>
            <person name="Chen L."/>
            <person name="Cheng Z."/>
            <person name="Deakin J.E."/>
            <person name="Alsop A."/>
            <person name="Thompson K."/>
            <person name="Kirby P."/>
            <person name="Papenfuss A.T."/>
            <person name="Wakefield M.J."/>
            <person name="Olender T."/>
            <person name="Lancet D."/>
            <person name="Huttley G.A."/>
            <person name="Smit A.F."/>
            <person name="Pask A."/>
            <person name="Temple-Smith P."/>
            <person name="Batzer M.A."/>
            <person name="Walker J.A."/>
            <person name="Konkel M.K."/>
            <person name="Harris R.S."/>
            <person name="Whittington C.M."/>
            <person name="Wong E.S."/>
            <person name="Gemmell N.J."/>
            <person name="Buschiazzo E."/>
            <person name="Vargas Jentzsch I.M."/>
            <person name="Merkel A."/>
            <person name="Schmitz J."/>
            <person name="Zemann A."/>
            <person name="Churakov G."/>
            <person name="Kriegs J.O."/>
            <person name="Brosius J."/>
            <person name="Murchison E.P."/>
            <person name="Sachidanandam R."/>
            <person name="Smith C."/>
            <person name="Hannon G.J."/>
            <person name="Tsend-Ayush E."/>
            <person name="McMillan D."/>
            <person name="Attenborough R."/>
            <person name="Rens W."/>
            <person name="Ferguson-Smith M."/>
            <person name="Lefevre C.M."/>
            <person name="Sharp J.A."/>
            <person name="Nicholas K.R."/>
            <person name="Ray D.A."/>
            <person name="Kube M."/>
            <person name="Reinhardt R."/>
            <person name="Pringle T.H."/>
            <person name="Taylor J."/>
            <person name="Jones R.C."/>
            <person name="Nixon B."/>
            <person name="Dacheux J.L."/>
            <person name="Niwa H."/>
            <person name="Sekita Y."/>
            <person name="Huang X."/>
            <person name="Stark A."/>
            <person name="Kheradpour P."/>
            <person name="Kellis M."/>
            <person name="Flicek P."/>
            <person name="Chen Y."/>
            <person name="Webber C."/>
            <person name="Hardison R."/>
            <person name="Nelson J."/>
            <person name="Hallsworth-Pepin K."/>
            <person name="Delehaunty K."/>
            <person name="Markovic C."/>
            <person name="Minx P."/>
            <person name="Feng Y."/>
            <person name="Kremitzki C."/>
            <person name="Mitreva M."/>
            <person name="Glasscock J."/>
            <person name="Wylie T."/>
            <person name="Wohldmann P."/>
            <person name="Thiru P."/>
            <person name="Nhan M.N."/>
            <person name="Pohl C.S."/>
            <person name="Smith S.M."/>
            <person name="Hou S."/>
            <person name="Nefedov M."/>
            <person name="de Jong P.J."/>
            <person name="Renfree M.B."/>
            <person name="Mardis E.R."/>
            <person name="Wilson R.K."/>
        </authorList>
    </citation>
    <scope>NUCLEOTIDE SEQUENCE [LARGE SCALE GENOMIC DNA]</scope>
    <source>
        <strain evidence="2 3">Glennie</strain>
    </source>
</reference>
<reference evidence="2" key="3">
    <citation type="submission" date="2025-09" db="UniProtKB">
        <authorList>
            <consortium name="Ensembl"/>
        </authorList>
    </citation>
    <scope>IDENTIFICATION</scope>
    <source>
        <strain evidence="2">Glennie</strain>
    </source>
</reference>
<evidence type="ECO:0000313" key="3">
    <source>
        <dbReference type="Proteomes" id="UP000002279"/>
    </source>
</evidence>
<dbReference type="GeneTree" id="ENSGT00940000163674"/>
<dbReference type="Bgee" id="ENSOANG00000021800">
    <property type="expression patterns" value="Expressed in fibroblast and 7 other cell types or tissues"/>
</dbReference>
<sequence>LGILGTRGRLLGADGQEVEPEDLVRELSSCRALRGKAKAFLLPGCQGGEAQRLRGWRSRFPWLWRWPREPPAIPSHANILRVYADATPQGTFPLTGLFSAGLFPVLAPGCVTCRDERGSDFVQTLVEVLLAELPHCDLLDLLTEVNRTDRKADVLGPYSDDICKMNLENLRLCLQVRDPAGRREIRSMSSTSNVPIPEILHSFLEWYCGIPWELHQSMAFIERLLCVEHSTVQ</sequence>
<dbReference type="eggNOG" id="KOG3573">
    <property type="taxonomic scope" value="Eukaryota"/>
</dbReference>
<dbReference type="InterPro" id="IPR002398">
    <property type="entry name" value="Pept_C14"/>
</dbReference>
<dbReference type="SUPFAM" id="SSF52129">
    <property type="entry name" value="Caspase-like"/>
    <property type="match status" value="1"/>
</dbReference>
<dbReference type="InParanoid" id="F6QXM7"/>
<evidence type="ECO:0000259" key="1">
    <source>
        <dbReference type="PROSITE" id="PS50207"/>
    </source>
</evidence>
<dbReference type="Gene3D" id="3.30.70.1470">
    <property type="entry name" value="Caspase-like"/>
    <property type="match status" value="1"/>
</dbReference>
<dbReference type="InterPro" id="IPR002138">
    <property type="entry name" value="Pept_C14_p10"/>
</dbReference>
<dbReference type="Gene3D" id="3.40.50.1460">
    <property type="match status" value="1"/>
</dbReference>
<dbReference type="AlphaFoldDB" id="F6QXM7"/>
<proteinExistence type="predicted"/>
<dbReference type="GO" id="GO:0006508">
    <property type="term" value="P:proteolysis"/>
    <property type="evidence" value="ECO:0007669"/>
    <property type="project" value="InterPro"/>
</dbReference>
<dbReference type="Proteomes" id="UP000002279">
    <property type="component" value="Chromosome 11"/>
</dbReference>
<accession>F6QXM7</accession>
<protein>
    <recommendedName>
        <fullName evidence="1">Caspase family p10 domain-containing protein</fullName>
    </recommendedName>
</protein>
<dbReference type="PROSITE" id="PS50207">
    <property type="entry name" value="CASPASE_P10"/>
    <property type="match status" value="1"/>
</dbReference>
<reference evidence="2" key="2">
    <citation type="submission" date="2025-08" db="UniProtKB">
        <authorList>
            <consortium name="Ensembl"/>
        </authorList>
    </citation>
    <scope>IDENTIFICATION</scope>
    <source>
        <strain evidence="2">Glennie</strain>
    </source>
</reference>
<dbReference type="PANTHER" id="PTHR10454">
    <property type="entry name" value="CASPASE"/>
    <property type="match status" value="1"/>
</dbReference>
<organism evidence="2 3">
    <name type="scientific">Ornithorhynchus anatinus</name>
    <name type="common">Duckbill platypus</name>
    <dbReference type="NCBI Taxonomy" id="9258"/>
    <lineage>
        <taxon>Eukaryota</taxon>
        <taxon>Metazoa</taxon>
        <taxon>Chordata</taxon>
        <taxon>Craniata</taxon>
        <taxon>Vertebrata</taxon>
        <taxon>Euteleostomi</taxon>
        <taxon>Mammalia</taxon>
        <taxon>Monotremata</taxon>
        <taxon>Ornithorhynchidae</taxon>
        <taxon>Ornithorhynchus</taxon>
    </lineage>
</organism>
<dbReference type="InterPro" id="IPR029030">
    <property type="entry name" value="Caspase-like_dom_sf"/>
</dbReference>
<dbReference type="STRING" id="9258.ENSOANP00000027785"/>
<name>F6QXM7_ORNAN</name>
<dbReference type="HOGENOM" id="CLU_036904_2_2_1"/>
<keyword evidence="3" id="KW-1185">Reference proteome</keyword>
<evidence type="ECO:0000313" key="2">
    <source>
        <dbReference type="Ensembl" id="ENSOANP00000027785.2"/>
    </source>
</evidence>
<dbReference type="GO" id="GO:0004197">
    <property type="term" value="F:cysteine-type endopeptidase activity"/>
    <property type="evidence" value="ECO:0007669"/>
    <property type="project" value="InterPro"/>
</dbReference>
<dbReference type="Ensembl" id="ENSOANT00000031584.2">
    <property type="protein sequence ID" value="ENSOANP00000027785.2"/>
    <property type="gene ID" value="ENSOANG00000021800.2"/>
</dbReference>